<keyword evidence="4" id="KW-1185">Reference proteome</keyword>
<proteinExistence type="predicted"/>
<reference evidence="3" key="2">
    <citation type="submission" date="2023-06" db="EMBL/GenBank/DDBJ databases">
        <authorList>
            <consortium name="Lawrence Berkeley National Laboratory"/>
            <person name="Mondo S.J."/>
            <person name="Hensen N."/>
            <person name="Bonometti L."/>
            <person name="Westerberg I."/>
            <person name="Brannstrom I.O."/>
            <person name="Guillou S."/>
            <person name="Cros-Aarteil S."/>
            <person name="Calhoun S."/>
            <person name="Haridas S."/>
            <person name="Kuo A."/>
            <person name="Pangilinan J."/>
            <person name="Riley R."/>
            <person name="Labutti K."/>
            <person name="Andreopoulos B."/>
            <person name="Lipzen A."/>
            <person name="Chen C."/>
            <person name="Yanf M."/>
            <person name="Daum C."/>
            <person name="Ng V."/>
            <person name="Clum A."/>
            <person name="Steindorff A."/>
            <person name="Ohm R."/>
            <person name="Martin F."/>
            <person name="Silar P."/>
            <person name="Natvig D."/>
            <person name="Lalanne C."/>
            <person name="Gautier V."/>
            <person name="Ament-Velasquez S.L."/>
            <person name="Kruys A."/>
            <person name="Hutchinson M.I."/>
            <person name="Powell A.J."/>
            <person name="Barry K."/>
            <person name="Miller A.N."/>
            <person name="Grigoriev I.V."/>
            <person name="Debuchy R."/>
            <person name="Gladieux P."/>
            <person name="Thoren M.H."/>
            <person name="Johannesson H."/>
        </authorList>
    </citation>
    <scope>NUCLEOTIDE SEQUENCE</scope>
    <source>
        <strain evidence="3">PSN324</strain>
    </source>
</reference>
<evidence type="ECO:0000313" key="4">
    <source>
        <dbReference type="Proteomes" id="UP001321749"/>
    </source>
</evidence>
<dbReference type="PANTHER" id="PTHR33112:SF12">
    <property type="entry name" value="HETEROKARYON INCOMPATIBILITY DOMAIN-CONTAINING PROTEIN"/>
    <property type="match status" value="1"/>
</dbReference>
<evidence type="ECO:0000256" key="1">
    <source>
        <dbReference type="SAM" id="MobiDB-lite"/>
    </source>
</evidence>
<evidence type="ECO:0000259" key="2">
    <source>
        <dbReference type="Pfam" id="PF06985"/>
    </source>
</evidence>
<feature type="region of interest" description="Disordered" evidence="1">
    <location>
        <begin position="65"/>
        <end position="94"/>
    </location>
</feature>
<dbReference type="Proteomes" id="UP001321749">
    <property type="component" value="Unassembled WGS sequence"/>
</dbReference>
<accession>A0AAV9HFR1</accession>
<dbReference type="EMBL" id="MU865029">
    <property type="protein sequence ID" value="KAK4459716.1"/>
    <property type="molecule type" value="Genomic_DNA"/>
</dbReference>
<dbReference type="InterPro" id="IPR010730">
    <property type="entry name" value="HET"/>
</dbReference>
<feature type="domain" description="Heterokaryon incompatibility" evidence="2">
    <location>
        <begin position="362"/>
        <end position="512"/>
    </location>
</feature>
<feature type="region of interest" description="Disordered" evidence="1">
    <location>
        <begin position="321"/>
        <end position="340"/>
    </location>
</feature>
<dbReference type="AlphaFoldDB" id="A0AAV9HFR1"/>
<evidence type="ECO:0000313" key="3">
    <source>
        <dbReference type="EMBL" id="KAK4459716.1"/>
    </source>
</evidence>
<feature type="compositionally biased region" description="Basic and acidic residues" evidence="1">
    <location>
        <begin position="977"/>
        <end position="991"/>
    </location>
</feature>
<feature type="compositionally biased region" description="Basic and acidic residues" evidence="1">
    <location>
        <begin position="65"/>
        <end position="79"/>
    </location>
</feature>
<protein>
    <submittedName>
        <fullName evidence="3">Heterokaryon incompatibility protein-domain-containing protein</fullName>
    </submittedName>
</protein>
<feature type="compositionally biased region" description="Acidic residues" evidence="1">
    <location>
        <begin position="953"/>
        <end position="970"/>
    </location>
</feature>
<comment type="caution">
    <text evidence="3">The sequence shown here is derived from an EMBL/GenBank/DDBJ whole genome shotgun (WGS) entry which is preliminary data.</text>
</comment>
<reference evidence="3" key="1">
    <citation type="journal article" date="2023" name="Mol. Phylogenet. Evol.">
        <title>Genome-scale phylogeny and comparative genomics of the fungal order Sordariales.</title>
        <authorList>
            <person name="Hensen N."/>
            <person name="Bonometti L."/>
            <person name="Westerberg I."/>
            <person name="Brannstrom I.O."/>
            <person name="Guillou S."/>
            <person name="Cros-Aarteil S."/>
            <person name="Calhoun S."/>
            <person name="Haridas S."/>
            <person name="Kuo A."/>
            <person name="Mondo S."/>
            <person name="Pangilinan J."/>
            <person name="Riley R."/>
            <person name="LaButti K."/>
            <person name="Andreopoulos B."/>
            <person name="Lipzen A."/>
            <person name="Chen C."/>
            <person name="Yan M."/>
            <person name="Daum C."/>
            <person name="Ng V."/>
            <person name="Clum A."/>
            <person name="Steindorff A."/>
            <person name="Ohm R.A."/>
            <person name="Martin F."/>
            <person name="Silar P."/>
            <person name="Natvig D.O."/>
            <person name="Lalanne C."/>
            <person name="Gautier V."/>
            <person name="Ament-Velasquez S.L."/>
            <person name="Kruys A."/>
            <person name="Hutchinson M.I."/>
            <person name="Powell A.J."/>
            <person name="Barry K."/>
            <person name="Miller A.N."/>
            <person name="Grigoriev I.V."/>
            <person name="Debuchy R."/>
            <person name="Gladieux P."/>
            <person name="Hiltunen Thoren M."/>
            <person name="Johannesson H."/>
        </authorList>
    </citation>
    <scope>NUCLEOTIDE SEQUENCE</scope>
    <source>
        <strain evidence="3">PSN324</strain>
    </source>
</reference>
<dbReference type="PANTHER" id="PTHR33112">
    <property type="entry name" value="DOMAIN PROTEIN, PUTATIVE-RELATED"/>
    <property type="match status" value="1"/>
</dbReference>
<gene>
    <name evidence="3" type="ORF">QBC42DRAFT_4607</name>
</gene>
<name>A0AAV9HFR1_9PEZI</name>
<dbReference type="Pfam" id="PF06985">
    <property type="entry name" value="HET"/>
    <property type="match status" value="1"/>
</dbReference>
<feature type="region of interest" description="Disordered" evidence="1">
    <location>
        <begin position="947"/>
        <end position="991"/>
    </location>
</feature>
<sequence>MKHQLKWVTHRGIVDQNTTTLLDEICNSRSTDKDVEREIKDPDVLAMREDFMVLRNLGREQRKAFENATDATEKEKVAKQPESPRPAPRKYDVDGMSDRELDRISVWLETNKGDSDDEATTKEAKEEAAIAEKKKFDEYKHHQFVKRWGLLYESDGKDEEWFIPSPPTLEPTDPEYLCDMCRQIDFNILLTQRGLPGNQKAGPTTIQLYGFYKIMKEQHCSFCTLLREAIVAECPSEQLSTLEDMRDPSKTISLNVVDEGPEYGLRLEVELGTVADEKYPRVIVQKMAQNDALPLQGLPVCQDSADMGRLRGWVKACDDGHCERDSSNDPKPSGSHITGPSTLRVIDTEQNCVVSVDLPCSYTCLSYVWGAGTQTLLTASTREVLEAPGGLTHPSISLHQTIKDAVQATRDIGLRYIWIDALCILQDDAADKAAIISQMSNIYGNSTLTIVASTNVDPRDGLPGIGRTARSRRQIVQQVQGASLAAAFHDSRRPHREILDSVWNSRAWTFQERHLSPRSVYFTTSQMLFTCPHGTAYEDTVPVQDPAYKPSPLNEQTRLTARLHDLYHRIWTDVTQSRFPNKAIAAKGESSSMIMIAEDPENPGERNPAGAPTYRYCAEPDAEQEGALAIQGQSLWRTYSSAVDLYTQRNMTWQTDALNAFAGVSDLISQGVKTQFWFGLPEFSFDQALLWQPRCALRRRTEMPSIPSWSWAAWQGHSSYRGRGWHNAIAVPPVPIITWLRDVSKTDSPDDPNKLTLSVIDPYALWKIRDEYEDLDGWAMVPDKKRNEHLYEHPEYPGLKFTMPICLPSEEVIERPAEGGKLYFLGRMAPVVFTEFNSLSTSWNRKKHRAVMQIGVGDEHMSANYRPEWQRILYNHQGYRAGFLFLNSDFDEKEEGERENVHYALVAMSQDSLPHVAPPLMGWDLYWQGEPRIMQAGVRRMVRKTWAEQDKENEQEEQQEEEEEEEEEKEADNMATDWDKRPHENENGDPHWDEERFGEAGGFFDVYNVLLLVRRTDTEEGREAWQRAGVGKVSTAAFMETRVKENLVILR</sequence>
<organism evidence="3 4">
    <name type="scientific">Cladorrhinum samala</name>
    <dbReference type="NCBI Taxonomy" id="585594"/>
    <lineage>
        <taxon>Eukaryota</taxon>
        <taxon>Fungi</taxon>
        <taxon>Dikarya</taxon>
        <taxon>Ascomycota</taxon>
        <taxon>Pezizomycotina</taxon>
        <taxon>Sordariomycetes</taxon>
        <taxon>Sordariomycetidae</taxon>
        <taxon>Sordariales</taxon>
        <taxon>Podosporaceae</taxon>
        <taxon>Cladorrhinum</taxon>
    </lineage>
</organism>